<keyword evidence="3" id="KW-0694">RNA-binding</keyword>
<keyword evidence="1" id="KW-0820">tRNA-binding</keyword>
<dbReference type="InterPro" id="IPR036416">
    <property type="entry name" value="Pept_tRNA_hydro_sf"/>
</dbReference>
<proteinExistence type="predicted"/>
<reference evidence="4 5" key="1">
    <citation type="journal article" date="2016" name="Nat. Commun.">
        <title>Thousands of microbial genomes shed light on interconnected biogeochemical processes in an aquifer system.</title>
        <authorList>
            <person name="Anantharaman K."/>
            <person name="Brown C.T."/>
            <person name="Hug L.A."/>
            <person name="Sharon I."/>
            <person name="Castelle C.J."/>
            <person name="Probst A.J."/>
            <person name="Thomas B.C."/>
            <person name="Singh A."/>
            <person name="Wilkins M.J."/>
            <person name="Karaoz U."/>
            <person name="Brodie E.L."/>
            <person name="Williams K.H."/>
            <person name="Hubbard S.S."/>
            <person name="Banfield J.F."/>
        </authorList>
    </citation>
    <scope>NUCLEOTIDE SEQUENCE [LARGE SCALE GENOMIC DNA]</scope>
</reference>
<sequence length="172" mass="19100">MKLIIGLGNPGPQYASTYHNVGFLFVDYLAKNLPNSKSEILNSKLLKSNVFMNESGSYVKKAMKRCGAKPHEILVAHDDSDIALGNYKLSFDRSSAGHKGVQSVIDALGTEKFWRLRIGIRPASRRNAKALDFVLKKISPADREILASTFERATEALMNEKGWIATGRWSSQ</sequence>
<name>A0A1G2CCU0_9BACT</name>
<protein>
    <recommendedName>
        <fullName evidence="6">Peptidyl-tRNA hydrolase</fullName>
    </recommendedName>
</protein>
<gene>
    <name evidence="4" type="ORF">A2945_05530</name>
</gene>
<evidence type="ECO:0000313" key="4">
    <source>
        <dbReference type="EMBL" id="OGY99212.1"/>
    </source>
</evidence>
<evidence type="ECO:0000256" key="2">
    <source>
        <dbReference type="ARBA" id="ARBA00022801"/>
    </source>
</evidence>
<evidence type="ECO:0000256" key="1">
    <source>
        <dbReference type="ARBA" id="ARBA00022555"/>
    </source>
</evidence>
<evidence type="ECO:0000313" key="5">
    <source>
        <dbReference type="Proteomes" id="UP000178880"/>
    </source>
</evidence>
<keyword evidence="2" id="KW-0378">Hydrolase</keyword>
<dbReference type="GO" id="GO:0000049">
    <property type="term" value="F:tRNA binding"/>
    <property type="evidence" value="ECO:0007669"/>
    <property type="project" value="UniProtKB-KW"/>
</dbReference>
<dbReference type="SUPFAM" id="SSF53178">
    <property type="entry name" value="Peptidyl-tRNA hydrolase-like"/>
    <property type="match status" value="1"/>
</dbReference>
<dbReference type="NCBIfam" id="TIGR00447">
    <property type="entry name" value="pth"/>
    <property type="match status" value="1"/>
</dbReference>
<dbReference type="EMBL" id="MHLA01000018">
    <property type="protein sequence ID" value="OGY99212.1"/>
    <property type="molecule type" value="Genomic_DNA"/>
</dbReference>
<comment type="caution">
    <text evidence="4">The sequence shown here is derived from an EMBL/GenBank/DDBJ whole genome shotgun (WGS) entry which is preliminary data.</text>
</comment>
<dbReference type="Gene3D" id="3.40.50.1470">
    <property type="entry name" value="Peptidyl-tRNA hydrolase"/>
    <property type="match status" value="1"/>
</dbReference>
<evidence type="ECO:0000256" key="3">
    <source>
        <dbReference type="ARBA" id="ARBA00022884"/>
    </source>
</evidence>
<dbReference type="Proteomes" id="UP000178880">
    <property type="component" value="Unassembled WGS sequence"/>
</dbReference>
<dbReference type="AlphaFoldDB" id="A0A1G2CCU0"/>
<dbReference type="GO" id="GO:0004045">
    <property type="term" value="F:peptidyl-tRNA hydrolase activity"/>
    <property type="evidence" value="ECO:0007669"/>
    <property type="project" value="InterPro"/>
</dbReference>
<dbReference type="CDD" id="cd00462">
    <property type="entry name" value="PTH"/>
    <property type="match status" value="1"/>
</dbReference>
<accession>A0A1G2CCU0</accession>
<dbReference type="PANTHER" id="PTHR17224:SF1">
    <property type="entry name" value="PEPTIDYL-TRNA HYDROLASE"/>
    <property type="match status" value="1"/>
</dbReference>
<dbReference type="Pfam" id="PF01195">
    <property type="entry name" value="Pept_tRNA_hydro"/>
    <property type="match status" value="1"/>
</dbReference>
<dbReference type="InterPro" id="IPR001328">
    <property type="entry name" value="Pept_tRNA_hydro"/>
</dbReference>
<organism evidence="4 5">
    <name type="scientific">Candidatus Liptonbacteria bacterium RIFCSPLOWO2_01_FULL_52_25</name>
    <dbReference type="NCBI Taxonomy" id="1798650"/>
    <lineage>
        <taxon>Bacteria</taxon>
        <taxon>Candidatus Liptoniibacteriota</taxon>
    </lineage>
</organism>
<dbReference type="PANTHER" id="PTHR17224">
    <property type="entry name" value="PEPTIDYL-TRNA HYDROLASE"/>
    <property type="match status" value="1"/>
</dbReference>
<evidence type="ECO:0008006" key="6">
    <source>
        <dbReference type="Google" id="ProtNLM"/>
    </source>
</evidence>
<dbReference type="STRING" id="1798650.A2945_05530"/>